<dbReference type="EMBL" id="BAAAON010000002">
    <property type="protein sequence ID" value="GAA2175596.1"/>
    <property type="molecule type" value="Genomic_DNA"/>
</dbReference>
<dbReference type="InterPro" id="IPR053853">
    <property type="entry name" value="FitA-like_RHH"/>
</dbReference>
<evidence type="ECO:0000259" key="1">
    <source>
        <dbReference type="Pfam" id="PF22513"/>
    </source>
</evidence>
<dbReference type="Pfam" id="PF22513">
    <property type="entry name" value="FitA-like_RHH"/>
    <property type="match status" value="1"/>
</dbReference>
<dbReference type="SUPFAM" id="SSF47598">
    <property type="entry name" value="Ribbon-helix-helix"/>
    <property type="match status" value="1"/>
</dbReference>
<gene>
    <name evidence="2" type="ORF">GCM10009784_18600</name>
</gene>
<comment type="caution">
    <text evidence="2">The sequence shown here is derived from an EMBL/GenBank/DDBJ whole genome shotgun (WGS) entry which is preliminary data.</text>
</comment>
<dbReference type="Gene3D" id="1.10.1220.10">
    <property type="entry name" value="Met repressor-like"/>
    <property type="match status" value="1"/>
</dbReference>
<dbReference type="InterPro" id="IPR010985">
    <property type="entry name" value="Ribbon_hlx_hlx"/>
</dbReference>
<evidence type="ECO:0000313" key="2">
    <source>
        <dbReference type="EMBL" id="GAA2175596.1"/>
    </source>
</evidence>
<sequence length="112" mass="12569">MPSISIRNVDQHTLDELKRLAASNGRSLQAELRALLDQFAALPWESRLADYPLSMMPLPRWYTDMADVRIDFAGLTISQLPPRRSPFRMLREPIPTALPGSSAATHRRVSAA</sequence>
<dbReference type="InterPro" id="IPR013321">
    <property type="entry name" value="Arc_rbn_hlx_hlx"/>
</dbReference>
<accession>A0ABP5MLY2</accession>
<evidence type="ECO:0000313" key="3">
    <source>
        <dbReference type="Proteomes" id="UP001500974"/>
    </source>
</evidence>
<protein>
    <recommendedName>
        <fullName evidence="1">Antitoxin FitA-like ribbon-helix-helix domain-containing protein</fullName>
    </recommendedName>
</protein>
<name>A0ABP5MLY2_9MICC</name>
<organism evidence="2 3">
    <name type="scientific">Arthrobacter parietis</name>
    <dbReference type="NCBI Taxonomy" id="271434"/>
    <lineage>
        <taxon>Bacteria</taxon>
        <taxon>Bacillati</taxon>
        <taxon>Actinomycetota</taxon>
        <taxon>Actinomycetes</taxon>
        <taxon>Micrococcales</taxon>
        <taxon>Micrococcaceae</taxon>
        <taxon>Arthrobacter</taxon>
    </lineage>
</organism>
<feature type="domain" description="Antitoxin FitA-like ribbon-helix-helix" evidence="1">
    <location>
        <begin position="2"/>
        <end position="38"/>
    </location>
</feature>
<reference evidence="3" key="1">
    <citation type="journal article" date="2019" name="Int. J. Syst. Evol. Microbiol.">
        <title>The Global Catalogue of Microorganisms (GCM) 10K type strain sequencing project: providing services to taxonomists for standard genome sequencing and annotation.</title>
        <authorList>
            <consortium name="The Broad Institute Genomics Platform"/>
            <consortium name="The Broad Institute Genome Sequencing Center for Infectious Disease"/>
            <person name="Wu L."/>
            <person name="Ma J."/>
        </authorList>
    </citation>
    <scope>NUCLEOTIDE SEQUENCE [LARGE SCALE GENOMIC DNA]</scope>
    <source>
        <strain evidence="3">JCM 14917</strain>
    </source>
</reference>
<keyword evidence="3" id="KW-1185">Reference proteome</keyword>
<proteinExistence type="predicted"/>
<dbReference type="Proteomes" id="UP001500974">
    <property type="component" value="Unassembled WGS sequence"/>
</dbReference>
<dbReference type="RefSeq" id="WP_346028181.1">
    <property type="nucleotide sequence ID" value="NZ_BAAAON010000002.1"/>
</dbReference>